<evidence type="ECO:0000256" key="1">
    <source>
        <dbReference type="ARBA" id="ARBA00008839"/>
    </source>
</evidence>
<feature type="region of interest" description="Disordered" evidence="2">
    <location>
        <begin position="1015"/>
        <end position="1039"/>
    </location>
</feature>
<dbReference type="GO" id="GO:0051382">
    <property type="term" value="P:kinetochore assembly"/>
    <property type="evidence" value="ECO:0007669"/>
    <property type="project" value="TreeGrafter"/>
</dbReference>
<dbReference type="EMBL" id="JAEAOA010001195">
    <property type="protein sequence ID" value="KAK3592082.1"/>
    <property type="molecule type" value="Genomic_DNA"/>
</dbReference>
<keyword evidence="4" id="KW-1185">Reference proteome</keyword>
<feature type="compositionally biased region" description="Basic and acidic residues" evidence="2">
    <location>
        <begin position="274"/>
        <end position="300"/>
    </location>
</feature>
<feature type="region of interest" description="Disordered" evidence="2">
    <location>
        <begin position="1299"/>
        <end position="1329"/>
    </location>
</feature>
<feature type="compositionally biased region" description="Basic and acidic residues" evidence="2">
    <location>
        <begin position="66"/>
        <end position="83"/>
    </location>
</feature>
<evidence type="ECO:0008006" key="5">
    <source>
        <dbReference type="Google" id="ProtNLM"/>
    </source>
</evidence>
<feature type="region of interest" description="Disordered" evidence="2">
    <location>
        <begin position="33"/>
        <end position="83"/>
    </location>
</feature>
<dbReference type="GO" id="GO:0023052">
    <property type="term" value="P:signaling"/>
    <property type="evidence" value="ECO:0007669"/>
    <property type="project" value="InterPro"/>
</dbReference>
<feature type="region of interest" description="Disordered" evidence="2">
    <location>
        <begin position="505"/>
        <end position="584"/>
    </location>
</feature>
<feature type="compositionally biased region" description="Low complexity" evidence="2">
    <location>
        <begin position="435"/>
        <end position="446"/>
    </location>
</feature>
<feature type="compositionally biased region" description="Polar residues" evidence="2">
    <location>
        <begin position="231"/>
        <end position="254"/>
    </location>
</feature>
<feature type="region of interest" description="Disordered" evidence="2">
    <location>
        <begin position="1081"/>
        <end position="1100"/>
    </location>
</feature>
<feature type="region of interest" description="Disordered" evidence="2">
    <location>
        <begin position="375"/>
        <end position="472"/>
    </location>
</feature>
<comment type="similarity">
    <text evidence="1">Belongs to the SAPAP family.</text>
</comment>
<dbReference type="GO" id="GO:0005634">
    <property type="term" value="C:nucleus"/>
    <property type="evidence" value="ECO:0007669"/>
    <property type="project" value="TreeGrafter"/>
</dbReference>
<protein>
    <recommendedName>
        <fullName evidence="5">Disks large-associated protein 5</fullName>
    </recommendedName>
</protein>
<organism evidence="3 4">
    <name type="scientific">Potamilus streckersoni</name>
    <dbReference type="NCBI Taxonomy" id="2493646"/>
    <lineage>
        <taxon>Eukaryota</taxon>
        <taxon>Metazoa</taxon>
        <taxon>Spiralia</taxon>
        <taxon>Lophotrochozoa</taxon>
        <taxon>Mollusca</taxon>
        <taxon>Bivalvia</taxon>
        <taxon>Autobranchia</taxon>
        <taxon>Heteroconchia</taxon>
        <taxon>Palaeoheterodonta</taxon>
        <taxon>Unionida</taxon>
        <taxon>Unionoidea</taxon>
        <taxon>Unionidae</taxon>
        <taxon>Ambleminae</taxon>
        <taxon>Lampsilini</taxon>
        <taxon>Potamilus</taxon>
    </lineage>
</organism>
<reference evidence="3" key="3">
    <citation type="submission" date="2023-05" db="EMBL/GenBank/DDBJ databases">
        <authorList>
            <person name="Smith C.H."/>
        </authorList>
    </citation>
    <scope>NUCLEOTIDE SEQUENCE</scope>
    <source>
        <strain evidence="3">CHS0354</strain>
        <tissue evidence="3">Mantle</tissue>
    </source>
</reference>
<feature type="compositionally biased region" description="Polar residues" evidence="2">
    <location>
        <begin position="553"/>
        <end position="568"/>
    </location>
</feature>
<dbReference type="GO" id="GO:0007346">
    <property type="term" value="P:regulation of mitotic cell cycle"/>
    <property type="evidence" value="ECO:0007669"/>
    <property type="project" value="TreeGrafter"/>
</dbReference>
<feature type="compositionally biased region" description="Basic and acidic residues" evidence="2">
    <location>
        <begin position="33"/>
        <end position="49"/>
    </location>
</feature>
<reference evidence="3" key="2">
    <citation type="journal article" date="2021" name="Genome Biol. Evol.">
        <title>Developing a high-quality reference genome for a parasitic bivalve with doubly uniparental inheritance (Bivalvia: Unionida).</title>
        <authorList>
            <person name="Smith C.H."/>
        </authorList>
    </citation>
    <scope>NUCLEOTIDE SEQUENCE</scope>
    <source>
        <strain evidence="3">CHS0354</strain>
        <tissue evidence="3">Mantle</tissue>
    </source>
</reference>
<feature type="compositionally biased region" description="Polar residues" evidence="2">
    <location>
        <begin position="714"/>
        <end position="731"/>
    </location>
</feature>
<gene>
    <name evidence="3" type="ORF">CHS0354_019339</name>
</gene>
<dbReference type="InterPro" id="IPR005026">
    <property type="entry name" value="SAPAP"/>
</dbReference>
<dbReference type="GO" id="GO:0051642">
    <property type="term" value="P:centrosome localization"/>
    <property type="evidence" value="ECO:0007669"/>
    <property type="project" value="TreeGrafter"/>
</dbReference>
<feature type="region of interest" description="Disordered" evidence="2">
    <location>
        <begin position="1196"/>
        <end position="1244"/>
    </location>
</feature>
<dbReference type="GO" id="GO:0005737">
    <property type="term" value="C:cytoplasm"/>
    <property type="evidence" value="ECO:0007669"/>
    <property type="project" value="TreeGrafter"/>
</dbReference>
<feature type="region of interest" description="Disordered" evidence="2">
    <location>
        <begin position="1113"/>
        <end position="1174"/>
    </location>
</feature>
<sequence>MEKRPICKSEFSSAYKMTTGIVDKKGMRLRRRSMEQKQMRRELTNKNRNIDNLSPLQEEDVSINKSYKEKTPIKRDKTGQDGQKIDNRKMQMLKWKEERMKAKKLEVAKKKPLFKISVSLEREDFTLFSKSKNIKNTSKPSEKTSVFMPAVAVQEKKKVNGIRTLEKSNVFMPVTTVQDKSRGNETKPLEKTKVLTPVTTIREKKKVVEYKDAVSKTTRNQGSGMMPPTNKAHSTRASTRSANKPIVTVTSSAARSKEKETYPSRITRQSTAKKVKENERPTPTQDAKKSTPEVCEDKVTTTRGGGEMSFAPEDFAFTAPSSITSYIFQPLSPASAAQFLYPTQDTSVSFYDSAPGRCSTPKSAGIDATKKILDKPVKDEREEDKKKSNGDGAVLEAGETLKVELNERKEVERQTKPQRSLRKSKAETHMQLEKMSSSGRVSRSMRYTSVEETANSDSDLCKQNHPNNELENQNIRVSFSSKKLGCIEAEENKKMDIMKECETVTDKTPGKKTSDSEEKMETETLNISHKKESVSETEERDCVATDMIDDLPSVSSLNSVEEGSQVTKQENKDTPLKTEIPQSQKRVTRRSVAVMEAEFACPSETSILRSAKKSSMKRRKTQLEKTSKSPEEWVELLRQSPMVEMTRRTPRRKSNADLNVTVPSLNFDDIDLDESLTITVEVPESNSDGTPVITTAQGLEPVECDDVPTLSMEPESTVTSTNVDTQNSQIGDSLGIPTGPSEVMVHDSSPNREEPACEQVQDPDVSSSSNTKPELADGEHNVKYFRSLLVHHTDRLTQLCDQWTEPINSTDGLAEDVKGQIRTVVGQAQLLMCQRFKQFAGLVDNCEFGLGEKETTCMDLQGFWDMIYFQVEDVDNKFEELSTLQKNNWVLKNDKPADKVPRKKPAQVCNPKPKTNVKSKFAAFRAQMKKQTQSDVLASPVATIPSNDTGMINVFDAGFFKVISPVRSPKPHCTAGTPISKSFEKDSFHSLSQGYITPALLRQTPLRKNYLPAVPSPLLQDTTPHRQSKRMSSIRKTTKQKNILACAEMQSELSNIDKENRSLTESNSVSDGVKCVSTISSEEAGTSHKESEMLKSTTPLAAFQTKSRRYSRKNNPVIFTEPVADKENSSTSISAIENSETKQSVSRSLRTRRSVSIMDDTSKQDQKNNPLACDLESGSDPFLKYLQPSKYLKPSNIVDTSLPFSSPEVEKSPIKRKISPSQEASPAKKSRLSSVHKSSLKATLSATKLRNRRSVRFSASADEDDKSSFKLPTTPYLTHRSGVSKDGDICNVIDEAAPRRSTRRSVSQQNQQLEDGLRGTTLIRKSARPSLLYDPEEMRASTKSFASGDLIVFTP</sequence>
<dbReference type="GO" id="GO:0007059">
    <property type="term" value="P:chromosome segregation"/>
    <property type="evidence" value="ECO:0007669"/>
    <property type="project" value="TreeGrafter"/>
</dbReference>
<evidence type="ECO:0000256" key="2">
    <source>
        <dbReference type="SAM" id="MobiDB-lite"/>
    </source>
</evidence>
<dbReference type="Proteomes" id="UP001195483">
    <property type="component" value="Unassembled WGS sequence"/>
</dbReference>
<feature type="compositionally biased region" description="Basic and acidic residues" evidence="2">
    <location>
        <begin position="505"/>
        <end position="522"/>
    </location>
</feature>
<proteinExistence type="inferred from homology"/>
<feature type="compositionally biased region" description="Basic and acidic residues" evidence="2">
    <location>
        <begin position="399"/>
        <end position="415"/>
    </location>
</feature>
<feature type="region of interest" description="Disordered" evidence="2">
    <location>
        <begin position="707"/>
        <end position="777"/>
    </location>
</feature>
<name>A0AAE0VWS2_9BIVA</name>
<feature type="compositionally biased region" description="Polar residues" evidence="2">
    <location>
        <begin position="1232"/>
        <end position="1244"/>
    </location>
</feature>
<dbReference type="PANTHER" id="PTHR12353:SF1">
    <property type="entry name" value="DISKS LARGE-ASSOCIATED PROTEIN 5"/>
    <property type="match status" value="1"/>
</dbReference>
<dbReference type="GO" id="GO:0031616">
    <property type="term" value="C:spindle pole centrosome"/>
    <property type="evidence" value="ECO:0007669"/>
    <property type="project" value="TreeGrafter"/>
</dbReference>
<dbReference type="GO" id="GO:0007052">
    <property type="term" value="P:mitotic spindle organization"/>
    <property type="evidence" value="ECO:0007669"/>
    <property type="project" value="TreeGrafter"/>
</dbReference>
<reference evidence="3" key="1">
    <citation type="journal article" date="2021" name="Genome Biol. Evol.">
        <title>A High-Quality Reference Genome for a Parasitic Bivalve with Doubly Uniparental Inheritance (Bivalvia: Unionida).</title>
        <authorList>
            <person name="Smith C.H."/>
        </authorList>
    </citation>
    <scope>NUCLEOTIDE SEQUENCE</scope>
    <source>
        <strain evidence="3">CHS0354</strain>
    </source>
</reference>
<dbReference type="GO" id="GO:0008017">
    <property type="term" value="F:microtubule binding"/>
    <property type="evidence" value="ECO:0007669"/>
    <property type="project" value="TreeGrafter"/>
</dbReference>
<feature type="compositionally biased region" description="Polar residues" evidence="2">
    <location>
        <begin position="1129"/>
        <end position="1143"/>
    </location>
</feature>
<dbReference type="Pfam" id="PF03359">
    <property type="entry name" value="GKAP"/>
    <property type="match status" value="1"/>
</dbReference>
<accession>A0AAE0VWS2</accession>
<evidence type="ECO:0000313" key="3">
    <source>
        <dbReference type="EMBL" id="KAK3592082.1"/>
    </source>
</evidence>
<dbReference type="PANTHER" id="PTHR12353">
    <property type="entry name" value="DISKS LARGE-ASSOCIATED PROTEIN DAP SAP90/PSD-95-ASSOCIATED PROTEIN"/>
    <property type="match status" value="1"/>
</dbReference>
<feature type="region of interest" description="Disordered" evidence="2">
    <location>
        <begin position="214"/>
        <end position="307"/>
    </location>
</feature>
<feature type="compositionally biased region" description="Polar residues" evidence="2">
    <location>
        <begin position="1304"/>
        <end position="1313"/>
    </location>
</feature>
<comment type="caution">
    <text evidence="3">The sequence shown here is derived from an EMBL/GenBank/DDBJ whole genome shotgun (WGS) entry which is preliminary data.</text>
</comment>
<evidence type="ECO:0000313" key="4">
    <source>
        <dbReference type="Proteomes" id="UP001195483"/>
    </source>
</evidence>
<feature type="compositionally biased region" description="Basic and acidic residues" evidence="2">
    <location>
        <begin position="375"/>
        <end position="389"/>
    </location>
</feature>
<feature type="compositionally biased region" description="Basic residues" evidence="2">
    <location>
        <begin position="1026"/>
        <end position="1039"/>
    </location>
</feature>